<dbReference type="Pfam" id="PF01433">
    <property type="entry name" value="Peptidase_M1"/>
    <property type="match status" value="1"/>
</dbReference>
<keyword evidence="5" id="KW-1185">Reference proteome</keyword>
<keyword evidence="2" id="KW-0862">Zinc</keyword>
<dbReference type="Proteomes" id="UP000070427">
    <property type="component" value="Unassembled WGS sequence"/>
</dbReference>
<proteinExistence type="predicted"/>
<protein>
    <submittedName>
        <fullName evidence="4">Aminopeptidase N</fullName>
        <ecNumber evidence="4">3.4.11.2</ecNumber>
    </submittedName>
</protein>
<comment type="caution">
    <text evidence="4">The sequence shown here is derived from an EMBL/GenBank/DDBJ whole genome shotgun (WGS) entry which is preliminary data.</text>
</comment>
<keyword evidence="4" id="KW-0378">Hydrolase</keyword>
<evidence type="ECO:0000256" key="1">
    <source>
        <dbReference type="PIRSR" id="PIRSR634015-1"/>
    </source>
</evidence>
<dbReference type="GO" id="GO:0008237">
    <property type="term" value="F:metallopeptidase activity"/>
    <property type="evidence" value="ECO:0007669"/>
    <property type="project" value="InterPro"/>
</dbReference>
<organism evidence="4 5">
    <name type="scientific">Fervidicola ferrireducens</name>
    <dbReference type="NCBI Taxonomy" id="520764"/>
    <lineage>
        <taxon>Bacteria</taxon>
        <taxon>Bacillati</taxon>
        <taxon>Bacillota</taxon>
        <taxon>Clostridia</taxon>
        <taxon>Thermosediminibacterales</taxon>
        <taxon>Thermosediminibacteraceae</taxon>
        <taxon>Fervidicola</taxon>
    </lineage>
</organism>
<keyword evidence="4" id="KW-0031">Aminopeptidase</keyword>
<dbReference type="EMBL" id="LOED01000037">
    <property type="protein sequence ID" value="KXG74917.1"/>
    <property type="molecule type" value="Genomic_DNA"/>
</dbReference>
<evidence type="ECO:0000313" key="5">
    <source>
        <dbReference type="Proteomes" id="UP000070427"/>
    </source>
</evidence>
<dbReference type="InterPro" id="IPR014782">
    <property type="entry name" value="Peptidase_M1_dom"/>
</dbReference>
<feature type="domain" description="Peptidase M1 membrane alanine aminopeptidase" evidence="3">
    <location>
        <begin position="280"/>
        <end position="480"/>
    </location>
</feature>
<evidence type="ECO:0000259" key="3">
    <source>
        <dbReference type="Pfam" id="PF01433"/>
    </source>
</evidence>
<accession>A0A140L2Z2</accession>
<dbReference type="SUPFAM" id="SSF55486">
    <property type="entry name" value="Metalloproteases ('zincins'), catalytic domain"/>
    <property type="match status" value="1"/>
</dbReference>
<dbReference type="EC" id="3.4.11.2" evidence="4"/>
<dbReference type="InterPro" id="IPR042097">
    <property type="entry name" value="Aminopeptidase_N-like_N_sf"/>
</dbReference>
<feature type="binding site" evidence="2">
    <location>
        <position position="344"/>
    </location>
    <ligand>
        <name>Zn(2+)</name>
        <dbReference type="ChEBI" id="CHEBI:29105"/>
        <note>catalytic</note>
    </ligand>
</feature>
<dbReference type="SUPFAM" id="SSF63737">
    <property type="entry name" value="Leukotriene A4 hydrolase N-terminal domain"/>
    <property type="match status" value="1"/>
</dbReference>
<feature type="active site" description="Proton donor" evidence="1">
    <location>
        <position position="425"/>
    </location>
</feature>
<dbReference type="AlphaFoldDB" id="A0A140L2Z2"/>
<feature type="binding site" evidence="2">
    <location>
        <position position="363"/>
    </location>
    <ligand>
        <name>Zn(2+)</name>
        <dbReference type="ChEBI" id="CHEBI:29105"/>
        <note>catalytic</note>
    </ligand>
</feature>
<keyword evidence="4" id="KW-0645">Protease</keyword>
<dbReference type="Gene3D" id="1.10.390.10">
    <property type="entry name" value="Neutral Protease Domain 2"/>
    <property type="match status" value="1"/>
</dbReference>
<dbReference type="PANTHER" id="PTHR45726:SF3">
    <property type="entry name" value="LEUKOTRIENE A-4 HYDROLASE"/>
    <property type="match status" value="1"/>
</dbReference>
<dbReference type="Gene3D" id="2.60.40.1730">
    <property type="entry name" value="tricorn interacting facor f3 domain"/>
    <property type="match status" value="1"/>
</dbReference>
<name>A0A140L2Z2_9FIRM</name>
<comment type="cofactor">
    <cofactor evidence="2">
        <name>Zn(2+)</name>
        <dbReference type="ChEBI" id="CHEBI:29105"/>
    </cofactor>
    <text evidence="2">Binds 1 zinc ion per subunit.</text>
</comment>
<dbReference type="PATRIC" id="fig|520764.3.peg.2291"/>
<dbReference type="InterPro" id="IPR034015">
    <property type="entry name" value="M1_LTA4H"/>
</dbReference>
<reference evidence="4 5" key="1">
    <citation type="submission" date="2015-12" db="EMBL/GenBank/DDBJ databases">
        <title>Draft genome sequnece of Fervidicola ferrireducens strain Y170.</title>
        <authorList>
            <person name="Patel B.K."/>
        </authorList>
    </citation>
    <scope>NUCLEOTIDE SEQUENCE [LARGE SCALE GENOMIC DNA]</scope>
    <source>
        <strain evidence="4 5">Y170</strain>
    </source>
</reference>
<sequence length="547" mass="62959">MIYSALIFVTAFAIVYGFIRRDLEFKYYYDSRVEKVIKTAPRYVIDATFDPKKEMVFAVQTVVFQNRTPNELSEIIFHIYPEAFKSLKTAPFPTEELKYAYPEGFSEGFINITNVTSKERKLNFKKEGTLLKVNVPEPLKPGEEIEIKIEFQEKVPFSLGRFGHGKNTYNFGNWYPILSVYDENGWKLDPYYSIGDPFYSDTASFKVSITAPDGFTIAATGKPVKKIIKSGSTTWVFEAELVRDFAWVAGSDLKAISGKVDGTKINVYYFGNDEDAAKKALEYGKQALRFFNRYFGPYPYDEYSIVMSDFYMGGMEYPNLVLIDHHMLDDEVLLEYVIVHETAHQWWYGLVGNNQVKEPWLDEAMTEYSTVLYYEGVYGMAKGMEVYQDFILYPYRFFELGNSSGPILRPVSQFKSWGEYDATVYKKGAIMLKELESRIGKSKMREALRFYLKQNVFGNATTDDFVNAVSGTMGTDFGEVIYEMLKKPGRMGVDGVEGRNKRTYSFRFGNTVFQYKPDTHQVCRGTAGGGNSLFQDAHWQFFYIYRG</sequence>
<dbReference type="STRING" id="520764.AN618_21430"/>
<dbReference type="InterPro" id="IPR027268">
    <property type="entry name" value="Peptidase_M4/M1_CTD_sf"/>
</dbReference>
<gene>
    <name evidence="4" type="primary">pepN</name>
    <name evidence="4" type="ORF">AN618_21430</name>
</gene>
<dbReference type="CDD" id="cd09604">
    <property type="entry name" value="M1_APN_like"/>
    <property type="match status" value="1"/>
</dbReference>
<feature type="binding site" evidence="2">
    <location>
        <position position="340"/>
    </location>
    <ligand>
        <name>Zn(2+)</name>
        <dbReference type="ChEBI" id="CHEBI:29105"/>
        <note>catalytic</note>
    </ligand>
</feature>
<dbReference type="PANTHER" id="PTHR45726">
    <property type="entry name" value="LEUKOTRIENE A-4 HYDROLASE"/>
    <property type="match status" value="1"/>
</dbReference>
<dbReference type="GO" id="GO:0008270">
    <property type="term" value="F:zinc ion binding"/>
    <property type="evidence" value="ECO:0007669"/>
    <property type="project" value="InterPro"/>
</dbReference>
<dbReference type="GO" id="GO:0016285">
    <property type="term" value="F:alanyl aminopeptidase activity"/>
    <property type="evidence" value="ECO:0007669"/>
    <property type="project" value="UniProtKB-EC"/>
</dbReference>
<dbReference type="InParanoid" id="A0A140L2Z2"/>
<feature type="active site" description="Proton acceptor" evidence="1">
    <location>
        <position position="341"/>
    </location>
</feature>
<evidence type="ECO:0000313" key="4">
    <source>
        <dbReference type="EMBL" id="KXG74917.1"/>
    </source>
</evidence>
<keyword evidence="2" id="KW-0479">Metal-binding</keyword>
<evidence type="ECO:0000256" key="2">
    <source>
        <dbReference type="PIRSR" id="PIRSR634015-3"/>
    </source>
</evidence>